<keyword evidence="8" id="KW-0406">Ion transport</keyword>
<feature type="transmembrane region" description="Helical" evidence="10">
    <location>
        <begin position="424"/>
        <end position="445"/>
    </location>
</feature>
<feature type="transmembrane region" description="Helical" evidence="10">
    <location>
        <begin position="21"/>
        <end position="40"/>
    </location>
</feature>
<accession>A0A9D1XJH9</accession>
<keyword evidence="7 10" id="KW-1133">Transmembrane helix</keyword>
<sequence>MKVLTIGLNKTHHVMRPTRKIALSFLLVIFIGSVLLTLPISNNDGLTSYLNNLFIATSATCVTGLVPVTPSEQYSLFGQIVIIILIQIGGLGFLTFLNLLLMKLKKKISLTNKVVLQEAFNQPTLNNIPKFVKNVIKYTFIVEGIGAILLSFVFIPDHGVIKGIYYSIFHAISAFCNAGFDVLGSNSLIGYQTNWLINLVIPGLIIMGGLGFIVWFDIAACIKKEFKRHTKFNKKHLFTSFSLHTKLVLIVTASLLIGGAVIFYLCEFNNPKTIGNLNLIDQIQISWFQSATLRTAGFASVDMASLHPATKFMMCIVMFIGGSPAGTAGGIKTVTFALGILEVYNIYHGRKEVTVFTRRIPKHLIVRSFAIISMAVSLVIGGIFILSLSETAEFIDICFEVVSAFATVGLSASLTPVLTDIGKIVIIILMYVGRIGPITMIISFARKSYLRSSKKEVRYPDGDILLG</sequence>
<dbReference type="GO" id="GO:0015379">
    <property type="term" value="F:potassium:chloride symporter activity"/>
    <property type="evidence" value="ECO:0007669"/>
    <property type="project" value="InterPro"/>
</dbReference>
<keyword evidence="6" id="KW-0630">Potassium</keyword>
<dbReference type="InterPro" id="IPR004772">
    <property type="entry name" value="TrkH"/>
</dbReference>
<evidence type="ECO:0000313" key="12">
    <source>
        <dbReference type="Proteomes" id="UP000886724"/>
    </source>
</evidence>
<reference evidence="11" key="2">
    <citation type="submission" date="2021-04" db="EMBL/GenBank/DDBJ databases">
        <authorList>
            <person name="Gilroy R."/>
        </authorList>
    </citation>
    <scope>NUCLEOTIDE SEQUENCE</scope>
    <source>
        <strain evidence="11">ChiGjej1B1-14440</strain>
    </source>
</reference>
<reference evidence="11" key="1">
    <citation type="journal article" date="2021" name="PeerJ">
        <title>Extensive microbial diversity within the chicken gut microbiome revealed by metagenomics and culture.</title>
        <authorList>
            <person name="Gilroy R."/>
            <person name="Ravi A."/>
            <person name="Getino M."/>
            <person name="Pursley I."/>
            <person name="Horton D.L."/>
            <person name="Alikhan N.F."/>
            <person name="Baker D."/>
            <person name="Gharbi K."/>
            <person name="Hall N."/>
            <person name="Watson M."/>
            <person name="Adriaenssens E.M."/>
            <person name="Foster-Nyarko E."/>
            <person name="Jarju S."/>
            <person name="Secka A."/>
            <person name="Antonio M."/>
            <person name="Oren A."/>
            <person name="Chaudhuri R.R."/>
            <person name="La Ragione R."/>
            <person name="Hildebrand F."/>
            <person name="Pallen M.J."/>
        </authorList>
    </citation>
    <scope>NUCLEOTIDE SEQUENCE</scope>
    <source>
        <strain evidence="11">ChiGjej1B1-14440</strain>
    </source>
</reference>
<evidence type="ECO:0000313" key="11">
    <source>
        <dbReference type="EMBL" id="HIX80479.1"/>
    </source>
</evidence>
<feature type="transmembrane region" description="Helical" evidence="10">
    <location>
        <begin position="243"/>
        <end position="265"/>
    </location>
</feature>
<dbReference type="EMBL" id="DXET01000019">
    <property type="protein sequence ID" value="HIX80479.1"/>
    <property type="molecule type" value="Genomic_DNA"/>
</dbReference>
<dbReference type="NCBIfam" id="TIGR00933">
    <property type="entry name" value="2a38"/>
    <property type="match status" value="1"/>
</dbReference>
<dbReference type="PANTHER" id="PTHR32024">
    <property type="entry name" value="TRK SYSTEM POTASSIUM UPTAKE PROTEIN TRKG-RELATED"/>
    <property type="match status" value="1"/>
</dbReference>
<evidence type="ECO:0000256" key="4">
    <source>
        <dbReference type="ARBA" id="ARBA00022538"/>
    </source>
</evidence>
<dbReference type="Pfam" id="PF02386">
    <property type="entry name" value="TrkH"/>
    <property type="match status" value="1"/>
</dbReference>
<evidence type="ECO:0000256" key="8">
    <source>
        <dbReference type="ARBA" id="ARBA00023065"/>
    </source>
</evidence>
<evidence type="ECO:0000256" key="2">
    <source>
        <dbReference type="ARBA" id="ARBA00022448"/>
    </source>
</evidence>
<evidence type="ECO:0000256" key="10">
    <source>
        <dbReference type="SAM" id="Phobius"/>
    </source>
</evidence>
<keyword evidence="3" id="KW-1003">Cell membrane</keyword>
<proteinExistence type="predicted"/>
<comment type="caution">
    <text evidence="11">The sequence shown here is derived from an EMBL/GenBank/DDBJ whole genome shotgun (WGS) entry which is preliminary data.</text>
</comment>
<feature type="transmembrane region" description="Helical" evidence="10">
    <location>
        <begin position="364"/>
        <end position="385"/>
    </location>
</feature>
<feature type="transmembrane region" description="Helical" evidence="10">
    <location>
        <begin position="80"/>
        <end position="101"/>
    </location>
</feature>
<keyword evidence="2" id="KW-0813">Transport</keyword>
<evidence type="ECO:0000256" key="3">
    <source>
        <dbReference type="ARBA" id="ARBA00022475"/>
    </source>
</evidence>
<feature type="transmembrane region" description="Helical" evidence="10">
    <location>
        <begin position="135"/>
        <end position="156"/>
    </location>
</feature>
<keyword evidence="9 10" id="KW-0472">Membrane</keyword>
<evidence type="ECO:0000256" key="6">
    <source>
        <dbReference type="ARBA" id="ARBA00022958"/>
    </source>
</evidence>
<feature type="transmembrane region" description="Helical" evidence="10">
    <location>
        <begin position="316"/>
        <end position="344"/>
    </location>
</feature>
<dbReference type="Proteomes" id="UP000886724">
    <property type="component" value="Unassembled WGS sequence"/>
</dbReference>
<evidence type="ECO:0000256" key="1">
    <source>
        <dbReference type="ARBA" id="ARBA00004651"/>
    </source>
</evidence>
<dbReference type="GO" id="GO:0005886">
    <property type="term" value="C:plasma membrane"/>
    <property type="evidence" value="ECO:0007669"/>
    <property type="project" value="UniProtKB-SubCell"/>
</dbReference>
<keyword evidence="5 10" id="KW-0812">Transmembrane</keyword>
<protein>
    <submittedName>
        <fullName evidence="11">TrkH family potassium uptake protein</fullName>
    </submittedName>
</protein>
<dbReference type="InterPro" id="IPR003445">
    <property type="entry name" value="Cat_transpt"/>
</dbReference>
<keyword evidence="4" id="KW-0633">Potassium transport</keyword>
<dbReference type="PANTHER" id="PTHR32024:SF1">
    <property type="entry name" value="KTR SYSTEM POTASSIUM UPTAKE PROTEIN B"/>
    <property type="match status" value="1"/>
</dbReference>
<evidence type="ECO:0000256" key="7">
    <source>
        <dbReference type="ARBA" id="ARBA00022989"/>
    </source>
</evidence>
<comment type="subcellular location">
    <subcellularLocation>
        <location evidence="1">Cell membrane</location>
        <topology evidence="1">Multi-pass membrane protein</topology>
    </subcellularLocation>
</comment>
<evidence type="ECO:0000256" key="5">
    <source>
        <dbReference type="ARBA" id="ARBA00022692"/>
    </source>
</evidence>
<dbReference type="SUPFAM" id="SSF81324">
    <property type="entry name" value="Voltage-gated potassium channels"/>
    <property type="match status" value="1"/>
</dbReference>
<feature type="transmembrane region" description="Helical" evidence="10">
    <location>
        <begin position="195"/>
        <end position="222"/>
    </location>
</feature>
<name>A0A9D1XJH9_9FIRM</name>
<organism evidence="11 12">
    <name type="scientific">Candidatus Erysipelatoclostridium merdavium</name>
    <dbReference type="NCBI Taxonomy" id="2838566"/>
    <lineage>
        <taxon>Bacteria</taxon>
        <taxon>Bacillati</taxon>
        <taxon>Bacillota</taxon>
        <taxon>Erysipelotrichia</taxon>
        <taxon>Erysipelotrichales</taxon>
        <taxon>Erysipelotrichales incertae sedis</taxon>
    </lineage>
</organism>
<gene>
    <name evidence="11" type="ORF">H9980_00680</name>
</gene>
<evidence type="ECO:0000256" key="9">
    <source>
        <dbReference type="ARBA" id="ARBA00023136"/>
    </source>
</evidence>
<dbReference type="AlphaFoldDB" id="A0A9D1XJH9"/>